<evidence type="ECO:0000313" key="2">
    <source>
        <dbReference type="EMBL" id="GEZ85437.1"/>
    </source>
</evidence>
<gene>
    <name evidence="2" type="ORF">Tci_557410</name>
</gene>
<name>A0A699ITW7_TANCI</name>
<feature type="region of interest" description="Disordered" evidence="1">
    <location>
        <begin position="247"/>
        <end position="266"/>
    </location>
</feature>
<accession>A0A699ITW7</accession>
<feature type="compositionally biased region" description="Polar residues" evidence="1">
    <location>
        <begin position="46"/>
        <end position="64"/>
    </location>
</feature>
<dbReference type="AlphaFoldDB" id="A0A699ITW7"/>
<protein>
    <submittedName>
        <fullName evidence="2">Uncharacterized protein</fullName>
    </submittedName>
</protein>
<feature type="compositionally biased region" description="Basic and acidic residues" evidence="1">
    <location>
        <begin position="216"/>
        <end position="229"/>
    </location>
</feature>
<sequence length="526" mass="59279">MYTTADDPYDTESEIKFIKRFQLLDSLILEKDSNLASIPDDEVGSPSDSQSSETEADDNQSQTKELSKSEKRDADTLIDELTGLKAFADKPSNPLGLIQSEITSLSIKVDQLESNITKKVSDELQTSVPSLVSTALKETLPGLLVDALKDVLPSIIHESVKTTVQKSIGEQTLIFQAQVHQTLVDQLNTMIYKPMNKQFHAFNKLESRRFVHLQKELSKGEQESNKTPEDETAEQLSTGTMVIHTSEVKGSEEKVSKEKTSDNEPPTKRLKVLIPIPTPLRSILPDPPSIQREEAQALELVEYAAKKAKMLAEYNHYLTFRADPRKITKINYKIDIVTKKATMRLKRNNQPLSLTVMEKFGLKQLGFTEWVEIHDLASKGKSKATDTLLRNLKAKFEWVKTQARKLSLSPPPELTAEVFVNENIRVDGMERNLIPPQGVIGSPGLVITEPEAGIFYYNGNFDLVFQRENEFHLATTAQLIRQLDHIKKDTPEGKEMIKKVQLAIEARDDVEEARKIIRDNLDDGLM</sequence>
<reference evidence="2" key="1">
    <citation type="journal article" date="2019" name="Sci. Rep.">
        <title>Draft genome of Tanacetum cinerariifolium, the natural source of mosquito coil.</title>
        <authorList>
            <person name="Yamashiro T."/>
            <person name="Shiraishi A."/>
            <person name="Satake H."/>
            <person name="Nakayama K."/>
        </authorList>
    </citation>
    <scope>NUCLEOTIDE SEQUENCE</scope>
</reference>
<proteinExistence type="predicted"/>
<feature type="region of interest" description="Disordered" evidence="1">
    <location>
        <begin position="216"/>
        <end position="239"/>
    </location>
</feature>
<organism evidence="2">
    <name type="scientific">Tanacetum cinerariifolium</name>
    <name type="common">Dalmatian daisy</name>
    <name type="synonym">Chrysanthemum cinerariifolium</name>
    <dbReference type="NCBI Taxonomy" id="118510"/>
    <lineage>
        <taxon>Eukaryota</taxon>
        <taxon>Viridiplantae</taxon>
        <taxon>Streptophyta</taxon>
        <taxon>Embryophyta</taxon>
        <taxon>Tracheophyta</taxon>
        <taxon>Spermatophyta</taxon>
        <taxon>Magnoliopsida</taxon>
        <taxon>eudicotyledons</taxon>
        <taxon>Gunneridae</taxon>
        <taxon>Pentapetalae</taxon>
        <taxon>asterids</taxon>
        <taxon>campanulids</taxon>
        <taxon>Asterales</taxon>
        <taxon>Asteraceae</taxon>
        <taxon>Asteroideae</taxon>
        <taxon>Anthemideae</taxon>
        <taxon>Anthemidinae</taxon>
        <taxon>Tanacetum</taxon>
    </lineage>
</organism>
<feature type="region of interest" description="Disordered" evidence="1">
    <location>
        <begin position="35"/>
        <end position="72"/>
    </location>
</feature>
<dbReference type="EMBL" id="BKCJ010332716">
    <property type="protein sequence ID" value="GEZ85437.1"/>
    <property type="molecule type" value="Genomic_DNA"/>
</dbReference>
<evidence type="ECO:0000256" key="1">
    <source>
        <dbReference type="SAM" id="MobiDB-lite"/>
    </source>
</evidence>
<comment type="caution">
    <text evidence="2">The sequence shown here is derived from an EMBL/GenBank/DDBJ whole genome shotgun (WGS) entry which is preliminary data.</text>
</comment>